<reference evidence="2 3" key="1">
    <citation type="submission" date="2019-10" db="EMBL/GenBank/DDBJ databases">
        <title>Extracellular Electron Transfer in a Candidatus Methanoperedens spp. Enrichment Culture.</title>
        <authorList>
            <person name="Berger S."/>
            <person name="Rangel Shaw D."/>
            <person name="Berben T."/>
            <person name="In 'T Zandt M."/>
            <person name="Frank J."/>
            <person name="Reimann J."/>
            <person name="Jetten M.S.M."/>
            <person name="Welte C.U."/>
        </authorList>
    </citation>
    <scope>NUCLEOTIDE SEQUENCE [LARGE SCALE GENOMIC DNA]</scope>
    <source>
        <strain evidence="2">SB12</strain>
    </source>
</reference>
<evidence type="ECO:0000259" key="1">
    <source>
        <dbReference type="Pfam" id="PF07588"/>
    </source>
</evidence>
<dbReference type="EMBL" id="WBUI01000004">
    <property type="protein sequence ID" value="KAB2934044.1"/>
    <property type="molecule type" value="Genomic_DNA"/>
</dbReference>
<comment type="caution">
    <text evidence="2">The sequence shown here is derived from an EMBL/GenBank/DDBJ whole genome shotgun (WGS) entry which is preliminary data.</text>
</comment>
<sequence length="561" mass="57901">MKRNTIIFIALPILLSSCLGRLDDISVDPSVLLQSMLSAGAQSPAPAGFTVGGQIYGDTPSGLDLSLSGGTGCGGVQNLSPAATGIYQFVGIPDGCMGTGITITTQPTGVYCQIYNNTGLNVSGANVTGADLYCFSVEMPATTQTTIEGNSNTASIRLSASPGPGGITVNFTSGSGAVTTTASLSFTSANFSTYQNLTLTGAADGNLSSETVTISADVATHAMGGFDTTTLDTTATGMARFIYVTSGTHNGNFASDAALPGSNWVQRADHYCSLNANRPASLVGTGNYRALLTGASTRRSDSGAQLDWPLRAGISYYDQDGTTLFATADASNLFTTPVANLLPGGGDYWTGVGSAPSWTTGSHCASWTVGTTLQTGHFGQGVTNDASLFAFSNFNCDQLKSLLCVQDIRDNGDGTASSVHQNLTWMRCSMGQTYDAATNGCTGAAGTYQYCATGDDSCNGGTSPGLLDGFGPSPMFTACASSTLAGRSWRVPTLAELSELARSYRASPDILPDIMTSYYYATTYAANPTNYYGILFNSSITNGFLAKDSPVAFLLCVSDGM</sequence>
<feature type="domain" description="DUF1554" evidence="1">
    <location>
        <begin position="265"/>
        <end position="381"/>
    </location>
</feature>
<dbReference type="AlphaFoldDB" id="A0A833H3D9"/>
<dbReference type="Pfam" id="PF07588">
    <property type="entry name" value="DUF1554"/>
    <property type="match status" value="1"/>
</dbReference>
<dbReference type="Proteomes" id="UP000460298">
    <property type="component" value="Unassembled WGS sequence"/>
</dbReference>
<dbReference type="SUPFAM" id="SSF56436">
    <property type="entry name" value="C-type lectin-like"/>
    <property type="match status" value="1"/>
</dbReference>
<evidence type="ECO:0000313" key="2">
    <source>
        <dbReference type="EMBL" id="KAB2934044.1"/>
    </source>
</evidence>
<proteinExistence type="predicted"/>
<dbReference type="PROSITE" id="PS51257">
    <property type="entry name" value="PROKAR_LIPOPROTEIN"/>
    <property type="match status" value="1"/>
</dbReference>
<dbReference type="Gene3D" id="3.10.100.10">
    <property type="entry name" value="Mannose-Binding Protein A, subunit A"/>
    <property type="match status" value="1"/>
</dbReference>
<evidence type="ECO:0000313" key="3">
    <source>
        <dbReference type="Proteomes" id="UP000460298"/>
    </source>
</evidence>
<accession>A0A833H3D9</accession>
<protein>
    <submittedName>
        <fullName evidence="2">DUF1554 domain-containing protein</fullName>
    </submittedName>
</protein>
<gene>
    <name evidence="2" type="ORF">F9K24_06160</name>
</gene>
<dbReference type="InterPro" id="IPR011448">
    <property type="entry name" value="DUF1554"/>
</dbReference>
<dbReference type="InterPro" id="IPR016186">
    <property type="entry name" value="C-type_lectin-like/link_sf"/>
</dbReference>
<organism evidence="2 3">
    <name type="scientific">Leptonema illini</name>
    <dbReference type="NCBI Taxonomy" id="183"/>
    <lineage>
        <taxon>Bacteria</taxon>
        <taxon>Pseudomonadati</taxon>
        <taxon>Spirochaetota</taxon>
        <taxon>Spirochaetia</taxon>
        <taxon>Leptospirales</taxon>
        <taxon>Leptospiraceae</taxon>
        <taxon>Leptonema</taxon>
    </lineage>
</organism>
<name>A0A833H3D9_9LEPT</name>
<dbReference type="InterPro" id="IPR016187">
    <property type="entry name" value="CTDL_fold"/>
</dbReference>